<keyword evidence="13" id="KW-1185">Reference proteome</keyword>
<dbReference type="Proteomes" id="UP000184608">
    <property type="component" value="Unassembled WGS sequence"/>
</dbReference>
<dbReference type="InterPro" id="IPR036388">
    <property type="entry name" value="WH-like_DNA-bd_sf"/>
</dbReference>
<dbReference type="NCBIfam" id="TIGR00589">
    <property type="entry name" value="ogt"/>
    <property type="match status" value="1"/>
</dbReference>
<keyword evidence="6" id="KW-0227">DNA damage</keyword>
<keyword evidence="5" id="KW-0808">Transferase</keyword>
<dbReference type="FunFam" id="1.10.10.10:FF:000214">
    <property type="entry name" value="Methylated-DNA--protein-cysteine methyltransferase"/>
    <property type="match status" value="1"/>
</dbReference>
<gene>
    <name evidence="12" type="primary">ada_1</name>
    <name evidence="12" type="ORF">VA7868_00252</name>
</gene>
<evidence type="ECO:0000256" key="1">
    <source>
        <dbReference type="ARBA" id="ARBA00001286"/>
    </source>
</evidence>
<dbReference type="SUPFAM" id="SSF53155">
    <property type="entry name" value="Methylated DNA-protein cysteine methyltransferase domain"/>
    <property type="match status" value="1"/>
</dbReference>
<comment type="catalytic activity">
    <reaction evidence="1">
        <text>a 4-O-methyl-thymidine in DNA + L-cysteinyl-[protein] = a thymidine in DNA + S-methyl-L-cysteinyl-[protein]</text>
        <dbReference type="Rhea" id="RHEA:53428"/>
        <dbReference type="Rhea" id="RHEA-COMP:10131"/>
        <dbReference type="Rhea" id="RHEA-COMP:10132"/>
        <dbReference type="Rhea" id="RHEA-COMP:13555"/>
        <dbReference type="Rhea" id="RHEA-COMP:13556"/>
        <dbReference type="ChEBI" id="CHEBI:29950"/>
        <dbReference type="ChEBI" id="CHEBI:82612"/>
        <dbReference type="ChEBI" id="CHEBI:137386"/>
        <dbReference type="ChEBI" id="CHEBI:137387"/>
        <dbReference type="EC" id="2.1.1.63"/>
    </reaction>
</comment>
<dbReference type="AlphaFoldDB" id="A0A1M5V331"/>
<keyword evidence="8" id="KW-0804">Transcription</keyword>
<evidence type="ECO:0000256" key="9">
    <source>
        <dbReference type="ARBA" id="ARBA00023204"/>
    </source>
</evidence>
<sequence length="281" mass="31349">MAEIQARLLQIAHTIEANADETLSLEQLAKQAAVSPYYLQRKFREMFGISPREYQNAIRIQRMKQLLRQGDTVSGAIYAVGFGSGSRVYEQVNQKIGMTPSDYRSGGQDMHIAFAVRETVFGLLIMAATERGVCFVHFGESIASLIQALHTEFPNALLDPTPDAVSAELDLWIEALELYLASRGPRPDLPLHLRGTAFQVSVWKFLMSIKEGQTMSYKQVAEGIGSPKSYRAVANACGANHIAVLIPCHRVLRGDGQRGGYRWGEERKVRLLEKENPRKIT</sequence>
<dbReference type="Gene3D" id="3.30.160.70">
    <property type="entry name" value="Methylated DNA-protein cysteine methyltransferase domain"/>
    <property type="match status" value="1"/>
</dbReference>
<dbReference type="Pfam" id="PF12833">
    <property type="entry name" value="HTH_18"/>
    <property type="match status" value="1"/>
</dbReference>
<dbReference type="OrthoDB" id="9811249at2"/>
<dbReference type="InterPro" id="IPR001497">
    <property type="entry name" value="MethylDNA_cys_MeTrfase_AS"/>
</dbReference>
<dbReference type="InterPro" id="IPR014048">
    <property type="entry name" value="MethylDNA_cys_MeTrfase_DNA-bd"/>
</dbReference>
<evidence type="ECO:0000256" key="8">
    <source>
        <dbReference type="ARBA" id="ARBA00023163"/>
    </source>
</evidence>
<evidence type="ECO:0000256" key="7">
    <source>
        <dbReference type="ARBA" id="ARBA00023015"/>
    </source>
</evidence>
<evidence type="ECO:0000256" key="5">
    <source>
        <dbReference type="ARBA" id="ARBA00022679"/>
    </source>
</evidence>
<evidence type="ECO:0000256" key="10">
    <source>
        <dbReference type="ARBA" id="ARBA00049348"/>
    </source>
</evidence>
<accession>A0A1M5V331</accession>
<dbReference type="GO" id="GO:0003700">
    <property type="term" value="F:DNA-binding transcription factor activity"/>
    <property type="evidence" value="ECO:0007669"/>
    <property type="project" value="InterPro"/>
</dbReference>
<name>A0A1M5V331_9VIBR</name>
<organism evidence="12 13">
    <name type="scientific">Vibrio aerogenes CECT 7868</name>
    <dbReference type="NCBI Taxonomy" id="1216006"/>
    <lineage>
        <taxon>Bacteria</taxon>
        <taxon>Pseudomonadati</taxon>
        <taxon>Pseudomonadota</taxon>
        <taxon>Gammaproteobacteria</taxon>
        <taxon>Vibrionales</taxon>
        <taxon>Vibrionaceae</taxon>
        <taxon>Vibrio</taxon>
    </lineage>
</organism>
<evidence type="ECO:0000256" key="4">
    <source>
        <dbReference type="ARBA" id="ARBA00022603"/>
    </source>
</evidence>
<dbReference type="InterPro" id="IPR018060">
    <property type="entry name" value="HTH_AraC"/>
</dbReference>
<dbReference type="InterPro" id="IPR009057">
    <property type="entry name" value="Homeodomain-like_sf"/>
</dbReference>
<keyword evidence="7" id="KW-0805">Transcription regulation</keyword>
<dbReference type="RefSeq" id="WP_139281482.1">
    <property type="nucleotide sequence ID" value="NZ_FQXZ01000005.1"/>
</dbReference>
<protein>
    <recommendedName>
        <fullName evidence="3">methylated-DNA--[protein]-cysteine S-methyltransferase</fullName>
        <ecNumber evidence="3">2.1.1.63</ecNumber>
    </recommendedName>
</protein>
<dbReference type="GO" id="GO:0032259">
    <property type="term" value="P:methylation"/>
    <property type="evidence" value="ECO:0007669"/>
    <property type="project" value="UniProtKB-KW"/>
</dbReference>
<dbReference type="EC" id="2.1.1.63" evidence="3"/>
<evidence type="ECO:0000313" key="12">
    <source>
        <dbReference type="EMBL" id="SHH69682.1"/>
    </source>
</evidence>
<evidence type="ECO:0000256" key="2">
    <source>
        <dbReference type="ARBA" id="ARBA00008711"/>
    </source>
</evidence>
<reference evidence="12 13" key="1">
    <citation type="submission" date="2016-11" db="EMBL/GenBank/DDBJ databases">
        <authorList>
            <person name="Jaros S."/>
            <person name="Januszkiewicz K."/>
            <person name="Wedrychowicz H."/>
        </authorList>
    </citation>
    <scope>NUCLEOTIDE SEQUENCE [LARGE SCALE GENOMIC DNA]</scope>
    <source>
        <strain evidence="12 13">CECT 7868</strain>
    </source>
</reference>
<dbReference type="GO" id="GO:0043565">
    <property type="term" value="F:sequence-specific DNA binding"/>
    <property type="evidence" value="ECO:0007669"/>
    <property type="project" value="InterPro"/>
</dbReference>
<dbReference type="Gene3D" id="1.10.10.60">
    <property type="entry name" value="Homeodomain-like"/>
    <property type="match status" value="1"/>
</dbReference>
<dbReference type="PROSITE" id="PS01124">
    <property type="entry name" value="HTH_ARAC_FAMILY_2"/>
    <property type="match status" value="1"/>
</dbReference>
<evidence type="ECO:0000259" key="11">
    <source>
        <dbReference type="PROSITE" id="PS01124"/>
    </source>
</evidence>
<dbReference type="SUPFAM" id="SSF46767">
    <property type="entry name" value="Methylated DNA-protein cysteine methyltransferase, C-terminal domain"/>
    <property type="match status" value="1"/>
</dbReference>
<dbReference type="Pfam" id="PF01035">
    <property type="entry name" value="DNA_binding_1"/>
    <property type="match status" value="1"/>
</dbReference>
<proteinExistence type="inferred from homology"/>
<dbReference type="PROSITE" id="PS00374">
    <property type="entry name" value="MGMT"/>
    <property type="match status" value="1"/>
</dbReference>
<dbReference type="SMART" id="SM00342">
    <property type="entry name" value="HTH_ARAC"/>
    <property type="match status" value="1"/>
</dbReference>
<evidence type="ECO:0000256" key="6">
    <source>
        <dbReference type="ARBA" id="ARBA00022763"/>
    </source>
</evidence>
<evidence type="ECO:0000256" key="3">
    <source>
        <dbReference type="ARBA" id="ARBA00011918"/>
    </source>
</evidence>
<evidence type="ECO:0000313" key="13">
    <source>
        <dbReference type="Proteomes" id="UP000184608"/>
    </source>
</evidence>
<dbReference type="PANTHER" id="PTHR10815:SF14">
    <property type="entry name" value="BIFUNCTIONAL TRANSCRIPTIONAL ACTIVATOR_DNA REPAIR ENZYME ADA"/>
    <property type="match status" value="1"/>
</dbReference>
<dbReference type="STRING" id="1216006.VA7868_00252"/>
<dbReference type="EMBL" id="FQXZ01000005">
    <property type="protein sequence ID" value="SHH69682.1"/>
    <property type="molecule type" value="Genomic_DNA"/>
</dbReference>
<dbReference type="InterPro" id="IPR036217">
    <property type="entry name" value="MethylDNA_cys_MeTrfase_DNAb"/>
</dbReference>
<dbReference type="SUPFAM" id="SSF46689">
    <property type="entry name" value="Homeodomain-like"/>
    <property type="match status" value="1"/>
</dbReference>
<dbReference type="GO" id="GO:0003908">
    <property type="term" value="F:methylated-DNA-[protein]-cysteine S-methyltransferase activity"/>
    <property type="evidence" value="ECO:0007669"/>
    <property type="project" value="UniProtKB-EC"/>
</dbReference>
<keyword evidence="9" id="KW-0234">DNA repair</keyword>
<comment type="similarity">
    <text evidence="2">Belongs to the MGMT family.</text>
</comment>
<dbReference type="CDD" id="cd06445">
    <property type="entry name" value="ATase"/>
    <property type="match status" value="1"/>
</dbReference>
<dbReference type="PANTHER" id="PTHR10815">
    <property type="entry name" value="METHYLATED-DNA--PROTEIN-CYSTEINE METHYLTRANSFERASE"/>
    <property type="match status" value="1"/>
</dbReference>
<dbReference type="GO" id="GO:0006281">
    <property type="term" value="P:DNA repair"/>
    <property type="evidence" value="ECO:0007669"/>
    <property type="project" value="UniProtKB-KW"/>
</dbReference>
<feature type="domain" description="HTH araC/xylS-type" evidence="11">
    <location>
        <begin position="9"/>
        <end position="106"/>
    </location>
</feature>
<dbReference type="Gene3D" id="1.10.10.10">
    <property type="entry name" value="Winged helix-like DNA-binding domain superfamily/Winged helix DNA-binding domain"/>
    <property type="match status" value="1"/>
</dbReference>
<comment type="catalytic activity">
    <reaction evidence="10">
        <text>a 6-O-methyl-2'-deoxyguanosine in DNA + L-cysteinyl-[protein] = S-methyl-L-cysteinyl-[protein] + a 2'-deoxyguanosine in DNA</text>
        <dbReference type="Rhea" id="RHEA:24000"/>
        <dbReference type="Rhea" id="RHEA-COMP:10131"/>
        <dbReference type="Rhea" id="RHEA-COMP:10132"/>
        <dbReference type="Rhea" id="RHEA-COMP:11367"/>
        <dbReference type="Rhea" id="RHEA-COMP:11368"/>
        <dbReference type="ChEBI" id="CHEBI:29950"/>
        <dbReference type="ChEBI" id="CHEBI:82612"/>
        <dbReference type="ChEBI" id="CHEBI:85445"/>
        <dbReference type="ChEBI" id="CHEBI:85448"/>
        <dbReference type="EC" id="2.1.1.63"/>
    </reaction>
</comment>
<keyword evidence="4" id="KW-0489">Methyltransferase</keyword>
<dbReference type="InterPro" id="IPR036631">
    <property type="entry name" value="MGMT_N_sf"/>
</dbReference>